<dbReference type="SUPFAM" id="SSF50891">
    <property type="entry name" value="Cyclophilin-like"/>
    <property type="match status" value="1"/>
</dbReference>
<sequence>MSKQVLIVSGLMVLGGAILGGMLIFQNPMADAQASKTPVTFPDTPSPNLVIEVAGHDHGKIVIDLLPKIAPKTVAQIVTLAKQGAYDGVVFHRVIDGFMAQTGDVQYGKHGGDLSQAGLGASTLPDVPAEFSKVPFSRGTVGMARASDPNSGNSQFFIMFAPADNLNGQYTVFGHVISGMDVVDAIKRGDPSSGQVTDPDYMAKVTVQE</sequence>
<feature type="domain" description="PPIase cyclophilin-type" evidence="4">
    <location>
        <begin position="48"/>
        <end position="209"/>
    </location>
</feature>
<dbReference type="EC" id="5.2.1.8" evidence="1"/>
<evidence type="ECO:0000256" key="3">
    <source>
        <dbReference type="ARBA" id="ARBA00023235"/>
    </source>
</evidence>
<protein>
    <recommendedName>
        <fullName evidence="1">peptidylprolyl isomerase</fullName>
        <ecNumber evidence="1">5.2.1.8</ecNumber>
    </recommendedName>
</protein>
<dbReference type="CDD" id="cd00317">
    <property type="entry name" value="cyclophilin"/>
    <property type="match status" value="1"/>
</dbReference>
<comment type="caution">
    <text evidence="5">The sequence shown here is derived from an EMBL/GenBank/DDBJ whole genome shotgun (WGS) entry which is preliminary data.</text>
</comment>
<gene>
    <name evidence="5" type="primary">ppiB_9</name>
    <name evidence="5" type="ORF">GALL_403650</name>
</gene>
<dbReference type="PROSITE" id="PS00170">
    <property type="entry name" value="CSA_PPIASE_1"/>
    <property type="match status" value="1"/>
</dbReference>
<dbReference type="AlphaFoldDB" id="A0A1J5QDE8"/>
<dbReference type="InterPro" id="IPR029000">
    <property type="entry name" value="Cyclophilin-like_dom_sf"/>
</dbReference>
<name>A0A1J5QDE8_9ZZZZ</name>
<keyword evidence="3 5" id="KW-0413">Isomerase</keyword>
<dbReference type="GO" id="GO:0006457">
    <property type="term" value="P:protein folding"/>
    <property type="evidence" value="ECO:0007669"/>
    <property type="project" value="InterPro"/>
</dbReference>
<dbReference type="PRINTS" id="PR00153">
    <property type="entry name" value="CSAPPISMRASE"/>
</dbReference>
<dbReference type="EMBL" id="MLJW01001503">
    <property type="protein sequence ID" value="OIQ77940.1"/>
    <property type="molecule type" value="Genomic_DNA"/>
</dbReference>
<dbReference type="PROSITE" id="PS50072">
    <property type="entry name" value="CSA_PPIASE_2"/>
    <property type="match status" value="1"/>
</dbReference>
<organism evidence="5">
    <name type="scientific">mine drainage metagenome</name>
    <dbReference type="NCBI Taxonomy" id="410659"/>
    <lineage>
        <taxon>unclassified sequences</taxon>
        <taxon>metagenomes</taxon>
        <taxon>ecological metagenomes</taxon>
    </lineage>
</organism>
<evidence type="ECO:0000313" key="5">
    <source>
        <dbReference type="EMBL" id="OIQ77940.1"/>
    </source>
</evidence>
<dbReference type="InterPro" id="IPR002130">
    <property type="entry name" value="Cyclophilin-type_PPIase_dom"/>
</dbReference>
<reference evidence="5" key="1">
    <citation type="submission" date="2016-10" db="EMBL/GenBank/DDBJ databases">
        <title>Sequence of Gallionella enrichment culture.</title>
        <authorList>
            <person name="Poehlein A."/>
            <person name="Muehling M."/>
            <person name="Daniel R."/>
        </authorList>
    </citation>
    <scope>NUCLEOTIDE SEQUENCE</scope>
</reference>
<proteinExistence type="predicted"/>
<evidence type="ECO:0000256" key="2">
    <source>
        <dbReference type="ARBA" id="ARBA00023110"/>
    </source>
</evidence>
<dbReference type="PANTHER" id="PTHR45625">
    <property type="entry name" value="PEPTIDYL-PROLYL CIS-TRANS ISOMERASE-RELATED"/>
    <property type="match status" value="1"/>
</dbReference>
<accession>A0A1J5QDE8</accession>
<dbReference type="PANTHER" id="PTHR45625:SF4">
    <property type="entry name" value="PEPTIDYLPROLYL ISOMERASE DOMAIN AND WD REPEAT-CONTAINING PROTEIN 1"/>
    <property type="match status" value="1"/>
</dbReference>
<dbReference type="Gene3D" id="2.40.100.10">
    <property type="entry name" value="Cyclophilin-like"/>
    <property type="match status" value="1"/>
</dbReference>
<evidence type="ECO:0000259" key="4">
    <source>
        <dbReference type="PROSITE" id="PS50072"/>
    </source>
</evidence>
<dbReference type="Pfam" id="PF00160">
    <property type="entry name" value="Pro_isomerase"/>
    <property type="match status" value="1"/>
</dbReference>
<keyword evidence="2" id="KW-0697">Rotamase</keyword>
<dbReference type="InterPro" id="IPR044666">
    <property type="entry name" value="Cyclophilin_A-like"/>
</dbReference>
<dbReference type="GO" id="GO:0003755">
    <property type="term" value="F:peptidyl-prolyl cis-trans isomerase activity"/>
    <property type="evidence" value="ECO:0007669"/>
    <property type="project" value="UniProtKB-KW"/>
</dbReference>
<evidence type="ECO:0000256" key="1">
    <source>
        <dbReference type="ARBA" id="ARBA00013194"/>
    </source>
</evidence>
<dbReference type="InterPro" id="IPR020892">
    <property type="entry name" value="Cyclophilin-type_PPIase_CS"/>
</dbReference>